<gene>
    <name evidence="1" type="ORF">BDY19DRAFT_1017036</name>
</gene>
<proteinExistence type="predicted"/>
<reference evidence="1" key="1">
    <citation type="journal article" date="2021" name="Environ. Microbiol.">
        <title>Gene family expansions and transcriptome signatures uncover fungal adaptations to wood decay.</title>
        <authorList>
            <person name="Hage H."/>
            <person name="Miyauchi S."/>
            <person name="Viragh M."/>
            <person name="Drula E."/>
            <person name="Min B."/>
            <person name="Chaduli D."/>
            <person name="Navarro D."/>
            <person name="Favel A."/>
            <person name="Norest M."/>
            <person name="Lesage-Meessen L."/>
            <person name="Balint B."/>
            <person name="Merenyi Z."/>
            <person name="de Eugenio L."/>
            <person name="Morin E."/>
            <person name="Martinez A.T."/>
            <person name="Baldrian P."/>
            <person name="Stursova M."/>
            <person name="Martinez M.J."/>
            <person name="Novotny C."/>
            <person name="Magnuson J.K."/>
            <person name="Spatafora J.W."/>
            <person name="Maurice S."/>
            <person name="Pangilinan J."/>
            <person name="Andreopoulos W."/>
            <person name="LaButti K."/>
            <person name="Hundley H."/>
            <person name="Na H."/>
            <person name="Kuo A."/>
            <person name="Barry K."/>
            <person name="Lipzen A."/>
            <person name="Henrissat B."/>
            <person name="Riley R."/>
            <person name="Ahrendt S."/>
            <person name="Nagy L.G."/>
            <person name="Grigoriev I.V."/>
            <person name="Martin F."/>
            <person name="Rosso M.N."/>
        </authorList>
    </citation>
    <scope>NUCLEOTIDE SEQUENCE</scope>
    <source>
        <strain evidence="1">CBS 384.51</strain>
    </source>
</reference>
<organism evidence="1 2">
    <name type="scientific">Irpex rosettiformis</name>
    <dbReference type="NCBI Taxonomy" id="378272"/>
    <lineage>
        <taxon>Eukaryota</taxon>
        <taxon>Fungi</taxon>
        <taxon>Dikarya</taxon>
        <taxon>Basidiomycota</taxon>
        <taxon>Agaricomycotina</taxon>
        <taxon>Agaricomycetes</taxon>
        <taxon>Polyporales</taxon>
        <taxon>Irpicaceae</taxon>
        <taxon>Irpex</taxon>
    </lineage>
</organism>
<dbReference type="EMBL" id="MU274923">
    <property type="protein sequence ID" value="KAI0086595.1"/>
    <property type="molecule type" value="Genomic_DNA"/>
</dbReference>
<evidence type="ECO:0000313" key="2">
    <source>
        <dbReference type="Proteomes" id="UP001055072"/>
    </source>
</evidence>
<protein>
    <submittedName>
        <fullName evidence="1">ERG4/ERG24 ergosterol biosynthesis protein</fullName>
    </submittedName>
</protein>
<sequence length="436" mass="49292">MASDTKATQDELNPRTKHYEFLGPPGALFITLSVPAFTYALFFGCSEKSGGCPPPLPAIWPAVQNAVTNIDWWMSLWDQEAFVAYIAWYTFTVVSWVVLPGDWIEGTLVRDGSRKKYKINAFSTFLLALGLITGLLIRFGAASFTFIYDHWAGLVTASLAMSITQGLYCYVSSFFGNKLLALGGNSGNPIYDFFIGRELNPSIYSFDLKSFNELRPGLILWALIDISMACKQWVRRGGSITDSMALVVAFQGIYIADAVYNEPAIFTTMDITTDGFGFMLAVGDLTWVPFVYSLQARYLVFNQVDLGPVWTAIVVLVNVTGYWIFRGSNGEKNDFRNGKNPKNLKSIETARGTKLLVSGWWGLCRHPNYLGDLLMALAWSLPTKFDTPVTYFYVSYFLVLLIHRQLRDDEHCEKKYGADWHRYTKLVPYRIFPYIY</sequence>
<name>A0ACB8TX70_9APHY</name>
<keyword evidence="2" id="KW-1185">Reference proteome</keyword>
<evidence type="ECO:0000313" key="1">
    <source>
        <dbReference type="EMBL" id="KAI0086595.1"/>
    </source>
</evidence>
<dbReference type="Proteomes" id="UP001055072">
    <property type="component" value="Unassembled WGS sequence"/>
</dbReference>
<comment type="caution">
    <text evidence="1">The sequence shown here is derived from an EMBL/GenBank/DDBJ whole genome shotgun (WGS) entry which is preliminary data.</text>
</comment>
<accession>A0ACB8TX70</accession>